<dbReference type="EMBL" id="FZOQ01000036">
    <property type="protein sequence ID" value="SNT25544.1"/>
    <property type="molecule type" value="Genomic_DNA"/>
</dbReference>
<reference evidence="5" key="1">
    <citation type="submission" date="2017-06" db="EMBL/GenBank/DDBJ databases">
        <authorList>
            <person name="Varghese N."/>
            <person name="Submissions S."/>
        </authorList>
    </citation>
    <scope>NUCLEOTIDE SEQUENCE [LARGE SCALE GENOMIC DNA]</scope>
    <source>
        <strain evidence="5">NKM1</strain>
    </source>
</reference>
<dbReference type="Pfam" id="PF00072">
    <property type="entry name" value="Response_reg"/>
    <property type="match status" value="1"/>
</dbReference>
<evidence type="ECO:0000256" key="1">
    <source>
        <dbReference type="PROSITE-ProRule" id="PRU00169"/>
    </source>
</evidence>
<evidence type="ECO:0000313" key="4">
    <source>
        <dbReference type="EMBL" id="SNT25544.1"/>
    </source>
</evidence>
<dbReference type="RefSeq" id="WP_089321681.1">
    <property type="nucleotide sequence ID" value="NZ_FZOQ01000036.1"/>
</dbReference>
<keyword evidence="5" id="KW-1185">Reference proteome</keyword>
<feature type="modified residue" description="4-aspartylphosphate" evidence="1">
    <location>
        <position position="55"/>
    </location>
</feature>
<dbReference type="InterPro" id="IPR007492">
    <property type="entry name" value="LytTR_DNA-bd_dom"/>
</dbReference>
<dbReference type="SMART" id="SM00850">
    <property type="entry name" value="LytTR"/>
    <property type="match status" value="1"/>
</dbReference>
<dbReference type="PANTHER" id="PTHR37299">
    <property type="entry name" value="TRANSCRIPTIONAL REGULATOR-RELATED"/>
    <property type="match status" value="1"/>
</dbReference>
<dbReference type="InterPro" id="IPR046947">
    <property type="entry name" value="LytR-like"/>
</dbReference>
<dbReference type="Pfam" id="PF04397">
    <property type="entry name" value="LytTR"/>
    <property type="match status" value="1"/>
</dbReference>
<gene>
    <name evidence="4" type="ORF">SAMN06296052_1368</name>
</gene>
<dbReference type="Gene3D" id="3.40.50.2300">
    <property type="match status" value="1"/>
</dbReference>
<dbReference type="SMART" id="SM00448">
    <property type="entry name" value="REC"/>
    <property type="match status" value="1"/>
</dbReference>
<feature type="domain" description="Response regulatory" evidence="2">
    <location>
        <begin position="2"/>
        <end position="115"/>
    </location>
</feature>
<protein>
    <submittedName>
        <fullName evidence="4">Two component transcriptional regulator, LytTR family</fullName>
    </submittedName>
</protein>
<dbReference type="PANTHER" id="PTHR37299:SF1">
    <property type="entry name" value="STAGE 0 SPORULATION PROTEIN A HOMOLOG"/>
    <property type="match status" value="1"/>
</dbReference>
<name>A0A239L7P0_9BACT</name>
<dbReference type="GO" id="GO:0003677">
    <property type="term" value="F:DNA binding"/>
    <property type="evidence" value="ECO:0007669"/>
    <property type="project" value="InterPro"/>
</dbReference>
<dbReference type="GO" id="GO:0000156">
    <property type="term" value="F:phosphorelay response regulator activity"/>
    <property type="evidence" value="ECO:0007669"/>
    <property type="project" value="InterPro"/>
</dbReference>
<dbReference type="Proteomes" id="UP000198432">
    <property type="component" value="Unassembled WGS sequence"/>
</dbReference>
<dbReference type="PROSITE" id="PS50110">
    <property type="entry name" value="RESPONSE_REGULATORY"/>
    <property type="match status" value="1"/>
</dbReference>
<dbReference type="OrthoDB" id="646623at2"/>
<dbReference type="SUPFAM" id="SSF52172">
    <property type="entry name" value="CheY-like"/>
    <property type="match status" value="1"/>
</dbReference>
<dbReference type="FunFam" id="3.40.50.2300:FF:000361">
    <property type="entry name" value="Two-component system response regulator"/>
    <property type="match status" value="1"/>
</dbReference>
<evidence type="ECO:0000259" key="3">
    <source>
        <dbReference type="PROSITE" id="PS50930"/>
    </source>
</evidence>
<organism evidence="4 5">
    <name type="scientific">Pontibacter ummariensis</name>
    <dbReference type="NCBI Taxonomy" id="1610492"/>
    <lineage>
        <taxon>Bacteria</taxon>
        <taxon>Pseudomonadati</taxon>
        <taxon>Bacteroidota</taxon>
        <taxon>Cytophagia</taxon>
        <taxon>Cytophagales</taxon>
        <taxon>Hymenobacteraceae</taxon>
        <taxon>Pontibacter</taxon>
    </lineage>
</organism>
<dbReference type="AlphaFoldDB" id="A0A239L7P0"/>
<evidence type="ECO:0000313" key="5">
    <source>
        <dbReference type="Proteomes" id="UP000198432"/>
    </source>
</evidence>
<dbReference type="InterPro" id="IPR001789">
    <property type="entry name" value="Sig_transdc_resp-reg_receiver"/>
</dbReference>
<dbReference type="Gene3D" id="2.40.50.1020">
    <property type="entry name" value="LytTr DNA-binding domain"/>
    <property type="match status" value="1"/>
</dbReference>
<keyword evidence="1" id="KW-0597">Phosphoprotein</keyword>
<dbReference type="InterPro" id="IPR011006">
    <property type="entry name" value="CheY-like_superfamily"/>
</dbReference>
<feature type="domain" description="HTH LytTR-type" evidence="3">
    <location>
        <begin position="147"/>
        <end position="254"/>
    </location>
</feature>
<evidence type="ECO:0000259" key="2">
    <source>
        <dbReference type="PROSITE" id="PS50110"/>
    </source>
</evidence>
<accession>A0A239L7P0</accession>
<proteinExistence type="predicted"/>
<dbReference type="PROSITE" id="PS50930">
    <property type="entry name" value="HTH_LYTTR"/>
    <property type="match status" value="1"/>
</dbReference>
<sequence>MKVIIIEDEQLAAEALEAITKRLRPEIEVLATLSSVEESVEWLALHQSPDLIFCDIHLSDGSSFEIFKQVEVKCPVIFTTAYNQYAIEAFQVNSVDYLLKPIKPAEVAKALKKHEELKKHHLATGFGDLQQLVQVPQHSHSAYKTRFLVKNGQAIKAIPTHEVAYFLAEEGVVFLVTEQGKRFVINQTLDQLEEQLDSAQFFRANRQVLVHIDAVQEVRPYFKGRLSLLLKPAAKEEQIISSSRAATFKEWLDL</sequence>